<reference evidence="1 2" key="1">
    <citation type="submission" date="2021-01" db="EMBL/GenBank/DDBJ databases">
        <title>Whole genome sequence of Paenibacillus sonchi LMG 24727 for comparative genomics.</title>
        <authorList>
            <person name="Lee G."/>
            <person name="Kim M.-J."/>
            <person name="Lim K."/>
            <person name="Shin J.-H."/>
        </authorList>
    </citation>
    <scope>NUCLEOTIDE SEQUENCE [LARGE SCALE GENOMIC DNA]</scope>
    <source>
        <strain evidence="1 2">LMG 24727</strain>
        <plasmid evidence="1 2">unnamed1</plasmid>
    </source>
</reference>
<evidence type="ECO:0000313" key="2">
    <source>
        <dbReference type="Proteomes" id="UP000595841"/>
    </source>
</evidence>
<dbReference type="RefSeq" id="WP_202677772.1">
    <property type="nucleotide sequence ID" value="NZ_CP068596.1"/>
</dbReference>
<keyword evidence="2" id="KW-1185">Reference proteome</keyword>
<keyword evidence="1" id="KW-0614">Plasmid</keyword>
<evidence type="ECO:0000313" key="1">
    <source>
        <dbReference type="EMBL" id="QQZ64656.1"/>
    </source>
</evidence>
<name>A0A974PJJ5_9BACL</name>
<gene>
    <name evidence="1" type="ORF">JI735_33960</name>
</gene>
<accession>A0A974PJJ5</accession>
<sequence length="578" mass="65849">MKRLLKESIILFLCFALLLPFLPRPALEVVGLGTVAQAAEDDIIYYRDITFEAGQGGHGNQDDAITLDFPALKIINLKYNKITKRLTYDIAPVANLRVHLNSSYGTERIMTKMCSSIYTKKGYEYEKMDQYGEDQSWFCRENPSSYYYDRYWPADFGNLFSFVPYEERYKPYVDFDLSNIREKMKVTAPNVYFQGSNDIEEQDIRPGLAGDPELFRIRIVVHTDFLGGDPYGVGYTPAYYTPYMTRTAELIPNHPPSLSVGTPNGITLVNAPNLSGVNIEGYVSDPDNEDVTVTAEIPNVFYKKTVVPQARLSKNFSIPIDAIQDSLPPGSYNMIITASDPSGMKQTANLNINVKQQIRNNTYILINTPFESKTKFFDSEGDPLHSTRFRYDHNPYFFDNSMGIIGDSGLWRTSEYTSFPFSGVYTAVFQSRDNPKNDDRFDIYRKWSRDNLSSMTFHVHRKPVALFAAKLVGGTLQITDSSYDLDHITAANKGLIDWQWQYKKTESGVWMDGAPPANLPTNDQYDIRLRVRDMDGENNLGVWSDWCPRTVGAGINLPQLHCLRWSRASCLTGRQRRL</sequence>
<protein>
    <submittedName>
        <fullName evidence="1">Uncharacterized protein</fullName>
    </submittedName>
</protein>
<dbReference type="Proteomes" id="UP000595841">
    <property type="component" value="Plasmid unnamed1"/>
</dbReference>
<organism evidence="1 2">
    <name type="scientific">Paenibacillus sonchi</name>
    <dbReference type="NCBI Taxonomy" id="373687"/>
    <lineage>
        <taxon>Bacteria</taxon>
        <taxon>Bacillati</taxon>
        <taxon>Bacillota</taxon>
        <taxon>Bacilli</taxon>
        <taxon>Bacillales</taxon>
        <taxon>Paenibacillaceae</taxon>
        <taxon>Paenibacillus</taxon>
        <taxon>Paenibacillus sonchi group</taxon>
    </lineage>
</organism>
<proteinExistence type="predicted"/>
<dbReference type="AlphaFoldDB" id="A0A974PJJ5"/>
<dbReference type="KEGG" id="pson:JI735_33960"/>
<dbReference type="EMBL" id="CP068596">
    <property type="protein sequence ID" value="QQZ64656.1"/>
    <property type="molecule type" value="Genomic_DNA"/>
</dbReference>
<geneLocation type="plasmid" evidence="1 2">
    <name>unnamed1</name>
</geneLocation>